<dbReference type="Gene3D" id="3.40.50.300">
    <property type="entry name" value="P-loop containing nucleotide triphosphate hydrolases"/>
    <property type="match status" value="1"/>
</dbReference>
<dbReference type="PROSITE" id="PS00211">
    <property type="entry name" value="ABC_TRANSPORTER_1"/>
    <property type="match status" value="1"/>
</dbReference>
<feature type="transmembrane region" description="Helical" evidence="7">
    <location>
        <begin position="167"/>
        <end position="185"/>
    </location>
</feature>
<dbReference type="InterPro" id="IPR010128">
    <property type="entry name" value="ATPase_T1SS_PrtD-like"/>
</dbReference>
<evidence type="ECO:0000256" key="5">
    <source>
        <dbReference type="ARBA" id="ARBA00022989"/>
    </source>
</evidence>
<feature type="transmembrane region" description="Helical" evidence="7">
    <location>
        <begin position="69"/>
        <end position="86"/>
    </location>
</feature>
<dbReference type="GO" id="GO:0005886">
    <property type="term" value="C:plasma membrane"/>
    <property type="evidence" value="ECO:0007669"/>
    <property type="project" value="UniProtKB-SubCell"/>
</dbReference>
<dbReference type="GO" id="GO:0016887">
    <property type="term" value="F:ATP hydrolysis activity"/>
    <property type="evidence" value="ECO:0007669"/>
    <property type="project" value="InterPro"/>
</dbReference>
<feature type="transmembrane region" description="Helical" evidence="7">
    <location>
        <begin position="31"/>
        <end position="57"/>
    </location>
</feature>
<dbReference type="AlphaFoldDB" id="A0AAP2CMW2"/>
<evidence type="ECO:0000313" key="11">
    <source>
        <dbReference type="Proteomes" id="UP001315686"/>
    </source>
</evidence>
<name>A0AAP2CMW2_9RHOB</name>
<dbReference type="PANTHER" id="PTHR43394">
    <property type="entry name" value="ATP-DEPENDENT PERMEASE MDL1, MITOCHONDRIAL"/>
    <property type="match status" value="1"/>
</dbReference>
<evidence type="ECO:0000256" key="6">
    <source>
        <dbReference type="ARBA" id="ARBA00023136"/>
    </source>
</evidence>
<dbReference type="InterPro" id="IPR027417">
    <property type="entry name" value="P-loop_NTPase"/>
</dbReference>
<dbReference type="GO" id="GO:0005524">
    <property type="term" value="F:ATP binding"/>
    <property type="evidence" value="ECO:0007669"/>
    <property type="project" value="UniProtKB-KW"/>
</dbReference>
<dbReference type="SUPFAM" id="SSF52540">
    <property type="entry name" value="P-loop containing nucleoside triphosphate hydrolases"/>
    <property type="match status" value="1"/>
</dbReference>
<keyword evidence="2 7" id="KW-0812">Transmembrane</keyword>
<keyword evidence="5 7" id="KW-1133">Transmembrane helix</keyword>
<dbReference type="Pfam" id="PF00664">
    <property type="entry name" value="ABC_membrane"/>
    <property type="match status" value="1"/>
</dbReference>
<comment type="subcellular location">
    <subcellularLocation>
        <location evidence="1">Cell membrane</location>
        <topology evidence="1">Multi-pass membrane protein</topology>
    </subcellularLocation>
</comment>
<evidence type="ECO:0000259" key="8">
    <source>
        <dbReference type="PROSITE" id="PS50893"/>
    </source>
</evidence>
<reference evidence="10 11" key="1">
    <citation type="journal article" date="2021" name="Arch. Microbiol.">
        <title>Harenicola maris gen. nov., sp. nov. isolated from the Sea of Japan shallow sediments.</title>
        <authorList>
            <person name="Romanenko L.A."/>
            <person name="Kurilenko V.V."/>
            <person name="Chernysheva N.Y."/>
            <person name="Tekutyeva L.A."/>
            <person name="Velansky P.V."/>
            <person name="Svetashev V.I."/>
            <person name="Isaeva M.P."/>
        </authorList>
    </citation>
    <scope>NUCLEOTIDE SEQUENCE [LARGE SCALE GENOMIC DNA]</scope>
    <source>
        <strain evidence="10 11">KMM 3653</strain>
    </source>
</reference>
<dbReference type="PANTHER" id="PTHR43394:SF1">
    <property type="entry name" value="ATP-BINDING CASSETTE SUB-FAMILY B MEMBER 10, MITOCHONDRIAL"/>
    <property type="match status" value="1"/>
</dbReference>
<protein>
    <submittedName>
        <fullName evidence="10">Type I secretion system permease/ATPase</fullName>
    </submittedName>
</protein>
<dbReference type="InterPro" id="IPR003439">
    <property type="entry name" value="ABC_transporter-like_ATP-bd"/>
</dbReference>
<feature type="transmembrane region" description="Helical" evidence="7">
    <location>
        <begin position="139"/>
        <end position="161"/>
    </location>
</feature>
<dbReference type="SUPFAM" id="SSF90123">
    <property type="entry name" value="ABC transporter transmembrane region"/>
    <property type="match status" value="1"/>
</dbReference>
<evidence type="ECO:0000256" key="7">
    <source>
        <dbReference type="SAM" id="Phobius"/>
    </source>
</evidence>
<sequence>MGTIGAYGMSAGANDTGRAELRSARAKGAGLFRASFVFSIFVNLLMLTGPLFMLQVYDRVLGSRSEETLIALFALVMFLYLMMGLLDYARGRVMARAAARLQSLLEGRVFNAVLKAESVTPGHKTAQTGLGDLDMVQRFIASPVLLAIFDLPWTPVFLFAIFIFHPLLGALAVTGGAVLILLTLLNQWRTRQPGLEAQHSARRAEHMATQMRTEAESVQSLGMRGATFRRWQTTRTQATTRGLVAADRAGVYSASTKTLRLFLQSAMLALGAWLVLQNELTAGAMIAGSIMLGRALAPVELAIGQWELMLRASRGWNNLGELLSEVPADRPRTELPRPRARLDAHQVTVVPPGEAQATLRMVSFELKPGQAMGVIGPSGAGKSTLARAITGVWRPAGGKIRLDMATLDQYDPDELGLLIGYLPQRVSLFDGTIAENIARLSTEPDAKAVVEAARRAAADDMIRQLPQGYDTQVSAAGGRLSGGQIQRIGLARALYGDPVLLVLDEPNSNLDNEGSEALNKAIRQMKQDGKSILIMAHRPAAIQECEMLMVLDGGLRKAFGPRDEVLKSMVRNHAEITQTRGKGGGVT</sequence>
<accession>A0AAP2CMW2</accession>
<dbReference type="InterPro" id="IPR003593">
    <property type="entry name" value="AAA+_ATPase"/>
</dbReference>
<dbReference type="PROSITE" id="PS50893">
    <property type="entry name" value="ABC_TRANSPORTER_2"/>
    <property type="match status" value="1"/>
</dbReference>
<evidence type="ECO:0000313" key="10">
    <source>
        <dbReference type="EMBL" id="MBT0957334.1"/>
    </source>
</evidence>
<keyword evidence="11" id="KW-1185">Reference proteome</keyword>
<dbReference type="InterPro" id="IPR017871">
    <property type="entry name" value="ABC_transporter-like_CS"/>
</dbReference>
<feature type="domain" description="ABC transmembrane type-1" evidence="9">
    <location>
        <begin position="34"/>
        <end position="311"/>
    </location>
</feature>
<dbReference type="InterPro" id="IPR011527">
    <property type="entry name" value="ABC1_TM_dom"/>
</dbReference>
<dbReference type="Proteomes" id="UP001315686">
    <property type="component" value="Unassembled WGS sequence"/>
</dbReference>
<dbReference type="GO" id="GO:0030256">
    <property type="term" value="C:type I protein secretion system complex"/>
    <property type="evidence" value="ECO:0007669"/>
    <property type="project" value="InterPro"/>
</dbReference>
<dbReference type="Gene3D" id="1.20.1560.10">
    <property type="entry name" value="ABC transporter type 1, transmembrane domain"/>
    <property type="match status" value="1"/>
</dbReference>
<dbReference type="PROSITE" id="PS50929">
    <property type="entry name" value="ABC_TM1F"/>
    <property type="match status" value="1"/>
</dbReference>
<dbReference type="Pfam" id="PF00005">
    <property type="entry name" value="ABC_tran"/>
    <property type="match status" value="1"/>
</dbReference>
<evidence type="ECO:0000256" key="3">
    <source>
        <dbReference type="ARBA" id="ARBA00022741"/>
    </source>
</evidence>
<comment type="caution">
    <text evidence="10">The sequence shown here is derived from an EMBL/GenBank/DDBJ whole genome shotgun (WGS) entry which is preliminary data.</text>
</comment>
<evidence type="ECO:0000259" key="9">
    <source>
        <dbReference type="PROSITE" id="PS50929"/>
    </source>
</evidence>
<keyword evidence="3" id="KW-0547">Nucleotide-binding</keyword>
<proteinExistence type="predicted"/>
<keyword evidence="4" id="KW-0067">ATP-binding</keyword>
<evidence type="ECO:0000256" key="4">
    <source>
        <dbReference type="ARBA" id="ARBA00022840"/>
    </source>
</evidence>
<evidence type="ECO:0000256" key="1">
    <source>
        <dbReference type="ARBA" id="ARBA00004651"/>
    </source>
</evidence>
<organism evidence="10 11">
    <name type="scientific">Harenicola maris</name>
    <dbReference type="NCBI Taxonomy" id="2841044"/>
    <lineage>
        <taxon>Bacteria</taxon>
        <taxon>Pseudomonadati</taxon>
        <taxon>Pseudomonadota</taxon>
        <taxon>Alphaproteobacteria</taxon>
        <taxon>Rhodobacterales</taxon>
        <taxon>Paracoccaceae</taxon>
        <taxon>Harenicola</taxon>
    </lineage>
</organism>
<dbReference type="SMART" id="SM00382">
    <property type="entry name" value="AAA"/>
    <property type="match status" value="1"/>
</dbReference>
<dbReference type="NCBIfam" id="TIGR01842">
    <property type="entry name" value="type_I_sec_PrtD"/>
    <property type="match status" value="1"/>
</dbReference>
<dbReference type="InterPro" id="IPR036640">
    <property type="entry name" value="ABC1_TM_sf"/>
</dbReference>
<dbReference type="GO" id="GO:0015421">
    <property type="term" value="F:ABC-type oligopeptide transporter activity"/>
    <property type="evidence" value="ECO:0007669"/>
    <property type="project" value="TreeGrafter"/>
</dbReference>
<keyword evidence="6 7" id="KW-0472">Membrane</keyword>
<evidence type="ECO:0000256" key="2">
    <source>
        <dbReference type="ARBA" id="ARBA00022692"/>
    </source>
</evidence>
<gene>
    <name evidence="10" type="ORF">IV417_08050</name>
</gene>
<feature type="domain" description="ABC transporter" evidence="8">
    <location>
        <begin position="342"/>
        <end position="578"/>
    </location>
</feature>
<dbReference type="EMBL" id="JADQAZ010000002">
    <property type="protein sequence ID" value="MBT0957334.1"/>
    <property type="molecule type" value="Genomic_DNA"/>
</dbReference>
<dbReference type="GO" id="GO:0030253">
    <property type="term" value="P:protein secretion by the type I secretion system"/>
    <property type="evidence" value="ECO:0007669"/>
    <property type="project" value="InterPro"/>
</dbReference>
<dbReference type="InterPro" id="IPR039421">
    <property type="entry name" value="Type_1_exporter"/>
</dbReference>